<organism evidence="1 2">
    <name type="scientific">Jejudonia soesokkakensis</name>
    <dbReference type="NCBI Taxonomy" id="1323432"/>
    <lineage>
        <taxon>Bacteria</taxon>
        <taxon>Pseudomonadati</taxon>
        <taxon>Bacteroidota</taxon>
        <taxon>Flavobacteriia</taxon>
        <taxon>Flavobacteriales</taxon>
        <taxon>Flavobacteriaceae</taxon>
        <taxon>Jejudonia</taxon>
    </lineage>
</organism>
<evidence type="ECO:0000313" key="1">
    <source>
        <dbReference type="EMBL" id="MFC7357924.1"/>
    </source>
</evidence>
<dbReference type="RefSeq" id="WP_380217796.1">
    <property type="nucleotide sequence ID" value="NZ_JBHTBN010000004.1"/>
</dbReference>
<keyword evidence="2" id="KW-1185">Reference proteome</keyword>
<dbReference type="Proteomes" id="UP001596415">
    <property type="component" value="Unassembled WGS sequence"/>
</dbReference>
<comment type="caution">
    <text evidence="1">The sequence shown here is derived from an EMBL/GenBank/DDBJ whole genome shotgun (WGS) entry which is preliminary data.</text>
</comment>
<protein>
    <submittedName>
        <fullName evidence="1">3-oxoacyl-ACP synthase</fullName>
    </submittedName>
</protein>
<accession>A0ABW2MUH4</accession>
<proteinExistence type="predicted"/>
<evidence type="ECO:0000313" key="2">
    <source>
        <dbReference type="Proteomes" id="UP001596415"/>
    </source>
</evidence>
<sequence length="203" mass="23280">MLKTNYYISNYCSIKNSEIQLNGTCVFSEDSKDLTRFLKHYYTSKQLSYPKFFKMDRLSKLAFTGSEIILEQLAEGKESTALVFSNKSASLDTDIKHQKSIEDPTTMFASPSIFVYTLPNIGMGEVSIRHKLHTENAFFVSSQLQEDLLHEYAESLLETENCKQVLCAWVEVFENSYHGFFYLVSKNGTIAHTPPMIKELYTT</sequence>
<reference evidence="2" key="1">
    <citation type="journal article" date="2019" name="Int. J. Syst. Evol. Microbiol.">
        <title>The Global Catalogue of Microorganisms (GCM) 10K type strain sequencing project: providing services to taxonomists for standard genome sequencing and annotation.</title>
        <authorList>
            <consortium name="The Broad Institute Genomics Platform"/>
            <consortium name="The Broad Institute Genome Sequencing Center for Infectious Disease"/>
            <person name="Wu L."/>
            <person name="Ma J."/>
        </authorList>
    </citation>
    <scope>NUCLEOTIDE SEQUENCE [LARGE SCALE GENOMIC DNA]</scope>
    <source>
        <strain evidence="2">CGMCC 1.16306</strain>
    </source>
</reference>
<dbReference type="EMBL" id="JBHTBN010000004">
    <property type="protein sequence ID" value="MFC7357924.1"/>
    <property type="molecule type" value="Genomic_DNA"/>
</dbReference>
<name>A0ABW2MUH4_9FLAO</name>
<gene>
    <name evidence="1" type="ORF">ACFQO1_09515</name>
</gene>